<sequence length="422" mass="48227">QSQIDASSKQHGQLQNKQPQIETFLQQYYRRPQQHQNQQTQIDPSSQQQQQGRPKQLQNEQSQIGSSLQQQNGQHHQNQLSQIDASSQHRHQQPQIEASSQQLHALLPQQSSQETQSFQCQYKIVNSMQRSHRNVEHETRHRPYHILKQTLHSEEASFINKKFQIQKHPQRLQVKEQLQQQSISQQHIKQQPQPKKILQNPLRSASNMQQESSKLSFIQTNQQEITPSTTVVSSQQEITPSTTIFSSQQTSKKVKDEESTQVEDKALGDGVSQESKNNTSEKPCLGITKDKTSLGLINELAIFNKLSHEYKLMNEQGPAHKRTFSVILKLADEEYSASGDTIKKAQCAAAALALKDTKYPLPPPKSTRHTESTRKTTPTTELNTLAMKNGQSVIYKAIEPQQSPYYREIGADFSSHYNLRTR</sequence>
<feature type="region of interest" description="Disordered" evidence="2">
    <location>
        <begin position="358"/>
        <end position="378"/>
    </location>
</feature>
<protein>
    <recommendedName>
        <fullName evidence="3">DRBM domain-containing protein</fullName>
    </recommendedName>
</protein>
<dbReference type="GO" id="GO:0005886">
    <property type="term" value="C:plasma membrane"/>
    <property type="evidence" value="ECO:0007669"/>
    <property type="project" value="TreeGrafter"/>
</dbReference>
<feature type="region of interest" description="Disordered" evidence="2">
    <location>
        <begin position="226"/>
        <end position="284"/>
    </location>
</feature>
<feature type="compositionally biased region" description="Low complexity" evidence="2">
    <location>
        <begin position="26"/>
        <end position="58"/>
    </location>
</feature>
<name>A0A0B7B3B9_9EUPU</name>
<dbReference type="PANTHER" id="PTHR46054:SF3">
    <property type="entry name" value="MATERNAL EFFECT PROTEIN STAUFEN"/>
    <property type="match status" value="1"/>
</dbReference>
<dbReference type="Gene3D" id="3.30.160.20">
    <property type="match status" value="1"/>
</dbReference>
<proteinExistence type="predicted"/>
<dbReference type="GO" id="GO:0003729">
    <property type="term" value="F:mRNA binding"/>
    <property type="evidence" value="ECO:0007669"/>
    <property type="project" value="TreeGrafter"/>
</dbReference>
<dbReference type="PROSITE" id="PS50137">
    <property type="entry name" value="DS_RBD"/>
    <property type="match status" value="1"/>
</dbReference>
<dbReference type="GO" id="GO:0032839">
    <property type="term" value="C:dendrite cytoplasm"/>
    <property type="evidence" value="ECO:0007669"/>
    <property type="project" value="GOC"/>
</dbReference>
<feature type="compositionally biased region" description="Low complexity" evidence="2">
    <location>
        <begin position="65"/>
        <end position="82"/>
    </location>
</feature>
<feature type="region of interest" description="Disordered" evidence="2">
    <location>
        <begin position="178"/>
        <end position="214"/>
    </location>
</feature>
<dbReference type="GO" id="GO:0010494">
    <property type="term" value="C:cytoplasmic stress granule"/>
    <property type="evidence" value="ECO:0007669"/>
    <property type="project" value="TreeGrafter"/>
</dbReference>
<accession>A0A0B7B3B9</accession>
<dbReference type="PANTHER" id="PTHR46054">
    <property type="entry name" value="MATERNAL EFFECT PROTEIN STAUFEN"/>
    <property type="match status" value="1"/>
</dbReference>
<feature type="non-terminal residue" evidence="4">
    <location>
        <position position="1"/>
    </location>
</feature>
<feature type="compositionally biased region" description="Polar residues" evidence="2">
    <location>
        <begin position="226"/>
        <end position="251"/>
    </location>
</feature>
<dbReference type="SMART" id="SM00358">
    <property type="entry name" value="DSRM"/>
    <property type="match status" value="1"/>
</dbReference>
<feature type="compositionally biased region" description="Basic and acidic residues" evidence="2">
    <location>
        <begin position="253"/>
        <end position="267"/>
    </location>
</feature>
<dbReference type="InterPro" id="IPR051740">
    <property type="entry name" value="DRBM-containing_protein"/>
</dbReference>
<organism evidence="4">
    <name type="scientific">Arion vulgaris</name>
    <dbReference type="NCBI Taxonomy" id="1028688"/>
    <lineage>
        <taxon>Eukaryota</taxon>
        <taxon>Metazoa</taxon>
        <taxon>Spiralia</taxon>
        <taxon>Lophotrochozoa</taxon>
        <taxon>Mollusca</taxon>
        <taxon>Gastropoda</taxon>
        <taxon>Heterobranchia</taxon>
        <taxon>Euthyneura</taxon>
        <taxon>Panpulmonata</taxon>
        <taxon>Eupulmonata</taxon>
        <taxon>Stylommatophora</taxon>
        <taxon>Helicina</taxon>
        <taxon>Arionoidea</taxon>
        <taxon>Arionidae</taxon>
        <taxon>Arion</taxon>
    </lineage>
</organism>
<dbReference type="GO" id="GO:0007281">
    <property type="term" value="P:germ cell development"/>
    <property type="evidence" value="ECO:0007669"/>
    <property type="project" value="TreeGrafter"/>
</dbReference>
<feature type="region of interest" description="Disordered" evidence="2">
    <location>
        <begin position="1"/>
        <end position="98"/>
    </location>
</feature>
<dbReference type="AlphaFoldDB" id="A0A0B7B3B9"/>
<feature type="compositionally biased region" description="Low complexity" evidence="2">
    <location>
        <begin position="178"/>
        <end position="202"/>
    </location>
</feature>
<evidence type="ECO:0000313" key="4">
    <source>
        <dbReference type="EMBL" id="CEK87844.1"/>
    </source>
</evidence>
<dbReference type="InterPro" id="IPR014720">
    <property type="entry name" value="dsRBD_dom"/>
</dbReference>
<gene>
    <name evidence="4" type="primary">ORF161690</name>
</gene>
<dbReference type="GO" id="GO:0035418">
    <property type="term" value="P:protein localization to synapse"/>
    <property type="evidence" value="ECO:0007669"/>
    <property type="project" value="TreeGrafter"/>
</dbReference>
<feature type="compositionally biased region" description="Polar residues" evidence="2">
    <location>
        <begin position="272"/>
        <end position="281"/>
    </location>
</feature>
<reference evidence="4" key="1">
    <citation type="submission" date="2014-12" db="EMBL/GenBank/DDBJ databases">
        <title>Insight into the proteome of Arion vulgaris.</title>
        <authorList>
            <person name="Aradska J."/>
            <person name="Bulat T."/>
            <person name="Smidak R."/>
            <person name="Sarate P."/>
            <person name="Gangsoo J."/>
            <person name="Sialana F."/>
            <person name="Bilban M."/>
            <person name="Lubec G."/>
        </authorList>
    </citation>
    <scope>NUCLEOTIDE SEQUENCE</scope>
    <source>
        <tissue evidence="4">Skin</tissue>
    </source>
</reference>
<dbReference type="EMBL" id="HACG01040979">
    <property type="protein sequence ID" value="CEK87844.1"/>
    <property type="molecule type" value="Transcribed_RNA"/>
</dbReference>
<evidence type="ECO:0000256" key="2">
    <source>
        <dbReference type="SAM" id="MobiDB-lite"/>
    </source>
</evidence>
<dbReference type="GO" id="GO:0043025">
    <property type="term" value="C:neuronal cell body"/>
    <property type="evidence" value="ECO:0007669"/>
    <property type="project" value="TreeGrafter"/>
</dbReference>
<dbReference type="GO" id="GO:0098964">
    <property type="term" value="P:anterograde dendritic transport of messenger ribonucleoprotein complex"/>
    <property type="evidence" value="ECO:0007669"/>
    <property type="project" value="TreeGrafter"/>
</dbReference>
<dbReference type="GO" id="GO:0003725">
    <property type="term" value="F:double-stranded RNA binding"/>
    <property type="evidence" value="ECO:0007669"/>
    <property type="project" value="TreeGrafter"/>
</dbReference>
<dbReference type="Pfam" id="PF00035">
    <property type="entry name" value="dsrm"/>
    <property type="match status" value="1"/>
</dbReference>
<feature type="compositionally biased region" description="Polar residues" evidence="2">
    <location>
        <begin position="1"/>
        <end position="25"/>
    </location>
</feature>
<dbReference type="GO" id="GO:0008298">
    <property type="term" value="P:intracellular mRNA localization"/>
    <property type="evidence" value="ECO:0007669"/>
    <property type="project" value="TreeGrafter"/>
</dbReference>
<dbReference type="SUPFAM" id="SSF54768">
    <property type="entry name" value="dsRNA-binding domain-like"/>
    <property type="match status" value="1"/>
</dbReference>
<feature type="compositionally biased region" description="Polar residues" evidence="2">
    <location>
        <begin position="203"/>
        <end position="214"/>
    </location>
</feature>
<evidence type="ECO:0000256" key="1">
    <source>
        <dbReference type="PROSITE-ProRule" id="PRU00266"/>
    </source>
</evidence>
<evidence type="ECO:0000259" key="3">
    <source>
        <dbReference type="PROSITE" id="PS50137"/>
    </source>
</evidence>
<keyword evidence="1" id="KW-0694">RNA-binding</keyword>
<feature type="domain" description="DRBM" evidence="3">
    <location>
        <begin position="292"/>
        <end position="359"/>
    </location>
</feature>